<feature type="active site" evidence="1">
    <location>
        <position position="79"/>
    </location>
</feature>
<comment type="caution">
    <text evidence="4">The sequence shown here is derived from an EMBL/GenBank/DDBJ whole genome shotgun (WGS) entry which is preliminary data.</text>
</comment>
<dbReference type="AlphaFoldDB" id="A0A2A5RPJ2"/>
<dbReference type="PANTHER" id="PTHR36934">
    <property type="entry name" value="BLR0278 PROTEIN"/>
    <property type="match status" value="1"/>
</dbReference>
<feature type="active site" evidence="1">
    <location>
        <position position="45"/>
    </location>
</feature>
<dbReference type="Gene3D" id="3.10.129.10">
    <property type="entry name" value="Hotdog Thioesterase"/>
    <property type="match status" value="1"/>
</dbReference>
<organism evidence="4 5">
    <name type="scientific">Lactococcus fujiensis JCM 16395</name>
    <dbReference type="NCBI Taxonomy" id="1291764"/>
    <lineage>
        <taxon>Bacteria</taxon>
        <taxon>Bacillati</taxon>
        <taxon>Bacillota</taxon>
        <taxon>Bacilli</taxon>
        <taxon>Lactobacillales</taxon>
        <taxon>Streptococcaceae</taxon>
        <taxon>Lactococcus</taxon>
    </lineage>
</organism>
<dbReference type="STRING" id="1291764.GCA_001311235_00416"/>
<dbReference type="InterPro" id="IPR054485">
    <property type="entry name" value="FlK-like_dom"/>
</dbReference>
<dbReference type="InterPro" id="IPR025540">
    <property type="entry name" value="FlK"/>
</dbReference>
<sequence>MSLSNTSRSVMSEISIGASASVEITVRQSQTALFLGSGELEVYATPALVALMEEAACNAVKPFLDSNQTTVGTQINISHDQASPVGATITAHATVVALDRRRIDFDVVAKQGEVIISKGIHSRFIVDRQKFMDKLK</sequence>
<dbReference type="SUPFAM" id="SSF54637">
    <property type="entry name" value="Thioesterase/thiol ester dehydrase-isomerase"/>
    <property type="match status" value="1"/>
</dbReference>
<dbReference type="InterPro" id="IPR029069">
    <property type="entry name" value="HotDog_dom_sf"/>
</dbReference>
<feature type="binding site" evidence="2">
    <location>
        <position position="72"/>
    </location>
    <ligand>
        <name>substrate</name>
    </ligand>
</feature>
<protein>
    <submittedName>
        <fullName evidence="4">Thioesterase</fullName>
    </submittedName>
</protein>
<dbReference type="PANTHER" id="PTHR36934:SF1">
    <property type="entry name" value="THIOESTERASE DOMAIN-CONTAINING PROTEIN"/>
    <property type="match status" value="1"/>
</dbReference>
<reference evidence="4 5" key="1">
    <citation type="submission" date="2014-12" db="EMBL/GenBank/DDBJ databases">
        <title>Draft genome sequences of 10 type strains of Lactococcus.</title>
        <authorList>
            <person name="Sun Z."/>
            <person name="Zhong Z."/>
            <person name="Liu W."/>
            <person name="Zhang W."/>
            <person name="Zhang H."/>
        </authorList>
    </citation>
    <scope>NUCLEOTIDE SEQUENCE [LARGE SCALE GENOMIC DNA]</scope>
    <source>
        <strain evidence="4 5">JCM 16395</strain>
    </source>
</reference>
<name>A0A2A5RPJ2_9LACT</name>
<keyword evidence="5" id="KW-1185">Reference proteome</keyword>
<evidence type="ECO:0000256" key="2">
    <source>
        <dbReference type="PIRSR" id="PIRSR014972-2"/>
    </source>
</evidence>
<feature type="binding site" evidence="2">
    <location>
        <position position="123"/>
    </location>
    <ligand>
        <name>substrate</name>
    </ligand>
</feature>
<dbReference type="EMBL" id="JXJU01000001">
    <property type="protein sequence ID" value="PCS01370.1"/>
    <property type="molecule type" value="Genomic_DNA"/>
</dbReference>
<proteinExistence type="predicted"/>
<evidence type="ECO:0000259" key="3">
    <source>
        <dbReference type="Pfam" id="PF22636"/>
    </source>
</evidence>
<feature type="active site" evidence="1">
    <location>
        <position position="53"/>
    </location>
</feature>
<feature type="binding site" evidence="2">
    <location>
        <position position="72"/>
    </location>
    <ligand>
        <name>CoA</name>
        <dbReference type="ChEBI" id="CHEBI:57287"/>
    </ligand>
</feature>
<accession>A0A2A5RPJ2</accession>
<feature type="domain" description="Fluoroacetyl-CoA-specific thioesterase-like" evidence="3">
    <location>
        <begin position="26"/>
        <end position="128"/>
    </location>
</feature>
<evidence type="ECO:0000313" key="5">
    <source>
        <dbReference type="Proteomes" id="UP000218181"/>
    </source>
</evidence>
<evidence type="ECO:0000256" key="1">
    <source>
        <dbReference type="PIRSR" id="PIRSR014972-1"/>
    </source>
</evidence>
<gene>
    <name evidence="4" type="ORF">RT41_GL000134</name>
</gene>
<dbReference type="PIRSF" id="PIRSF014972">
    <property type="entry name" value="FlK"/>
    <property type="match status" value="1"/>
</dbReference>
<dbReference type="Proteomes" id="UP000218181">
    <property type="component" value="Unassembled WGS sequence"/>
</dbReference>
<evidence type="ECO:0000313" key="4">
    <source>
        <dbReference type="EMBL" id="PCS01370.1"/>
    </source>
</evidence>
<dbReference type="Pfam" id="PF22636">
    <property type="entry name" value="FlK"/>
    <property type="match status" value="1"/>
</dbReference>